<protein>
    <submittedName>
        <fullName evidence="2">Uncharacterized protein</fullName>
    </submittedName>
</protein>
<accession>A0A1U7LIH6</accession>
<sequence length="137" mass="16105">MMNPRDRNPRNRLNPGCPSIHSHPPRNTLLQTLHSKQIELKEILHSLIPILWHLSGNTLPKSSLKQRIYKNKQQTTYFVISKHDDQRRKKQKLLRCRCRPLLRGRRCSSGGLEQREVWDCKGEKDAGHVKVDAEYCF</sequence>
<dbReference type="Proteomes" id="UP000186594">
    <property type="component" value="Unassembled WGS sequence"/>
</dbReference>
<evidence type="ECO:0000256" key="1">
    <source>
        <dbReference type="SAM" id="MobiDB-lite"/>
    </source>
</evidence>
<comment type="caution">
    <text evidence="2">The sequence shown here is derived from an EMBL/GenBank/DDBJ whole genome shotgun (WGS) entry which is preliminary data.</text>
</comment>
<evidence type="ECO:0000313" key="3">
    <source>
        <dbReference type="Proteomes" id="UP000186594"/>
    </source>
</evidence>
<organism evidence="2 3">
    <name type="scientific">Neolecta irregularis (strain DAH-3)</name>
    <dbReference type="NCBI Taxonomy" id="1198029"/>
    <lineage>
        <taxon>Eukaryota</taxon>
        <taxon>Fungi</taxon>
        <taxon>Dikarya</taxon>
        <taxon>Ascomycota</taxon>
        <taxon>Taphrinomycotina</taxon>
        <taxon>Neolectales</taxon>
        <taxon>Neolectaceae</taxon>
        <taxon>Neolecta</taxon>
    </lineage>
</organism>
<gene>
    <name evidence="2" type="ORF">NEOLI_004414</name>
</gene>
<name>A0A1U7LIH6_NEOID</name>
<dbReference type="AlphaFoldDB" id="A0A1U7LIH6"/>
<evidence type="ECO:0000313" key="2">
    <source>
        <dbReference type="EMBL" id="OLL22455.1"/>
    </source>
</evidence>
<feature type="region of interest" description="Disordered" evidence="1">
    <location>
        <begin position="1"/>
        <end position="25"/>
    </location>
</feature>
<proteinExistence type="predicted"/>
<keyword evidence="3" id="KW-1185">Reference proteome</keyword>
<dbReference type="EMBL" id="LXFE01003272">
    <property type="protein sequence ID" value="OLL22455.1"/>
    <property type="molecule type" value="Genomic_DNA"/>
</dbReference>
<reference evidence="2 3" key="1">
    <citation type="submission" date="2016-04" db="EMBL/GenBank/DDBJ databases">
        <title>Evolutionary innovation and constraint leading to complex multicellularity in the Ascomycota.</title>
        <authorList>
            <person name="Cisse O."/>
            <person name="Nguyen A."/>
            <person name="Hewitt D.A."/>
            <person name="Jedd G."/>
            <person name="Stajich J.E."/>
        </authorList>
    </citation>
    <scope>NUCLEOTIDE SEQUENCE [LARGE SCALE GENOMIC DNA]</scope>
    <source>
        <strain evidence="2 3">DAH-3</strain>
    </source>
</reference>